<dbReference type="PANTHER" id="PTHR23514">
    <property type="entry name" value="BYPASS OF STOP CODON PROTEIN 6"/>
    <property type="match status" value="1"/>
</dbReference>
<evidence type="ECO:0000256" key="1">
    <source>
        <dbReference type="ARBA" id="ARBA00004141"/>
    </source>
</evidence>
<feature type="transmembrane region" description="Helical" evidence="5">
    <location>
        <begin position="100"/>
        <end position="118"/>
    </location>
</feature>
<evidence type="ECO:0000313" key="7">
    <source>
        <dbReference type="EMBL" id="NYA71091.1"/>
    </source>
</evidence>
<keyword evidence="3 5" id="KW-1133">Transmembrane helix</keyword>
<dbReference type="CDD" id="cd17393">
    <property type="entry name" value="MFS_MosC_like"/>
    <property type="match status" value="1"/>
</dbReference>
<protein>
    <submittedName>
        <fullName evidence="7">MFS transporter</fullName>
    </submittedName>
</protein>
<dbReference type="InterPro" id="IPR036259">
    <property type="entry name" value="MFS_trans_sf"/>
</dbReference>
<feature type="transmembrane region" description="Helical" evidence="5">
    <location>
        <begin position="296"/>
        <end position="318"/>
    </location>
</feature>
<keyword evidence="8" id="KW-1185">Reference proteome</keyword>
<dbReference type="EMBL" id="JACBJI010000003">
    <property type="protein sequence ID" value="NYA71091.1"/>
    <property type="molecule type" value="Genomic_DNA"/>
</dbReference>
<organism evidence="7 8">
    <name type="scientific">Flavobacterium agri</name>
    <dbReference type="NCBI Taxonomy" id="2743471"/>
    <lineage>
        <taxon>Bacteria</taxon>
        <taxon>Pseudomonadati</taxon>
        <taxon>Bacteroidota</taxon>
        <taxon>Flavobacteriia</taxon>
        <taxon>Flavobacteriales</taxon>
        <taxon>Flavobacteriaceae</taxon>
        <taxon>Flavobacterium</taxon>
    </lineage>
</organism>
<evidence type="ECO:0000256" key="5">
    <source>
        <dbReference type="SAM" id="Phobius"/>
    </source>
</evidence>
<feature type="transmembrane region" description="Helical" evidence="5">
    <location>
        <begin position="70"/>
        <end position="88"/>
    </location>
</feature>
<accession>A0A7Y8Y261</accession>
<dbReference type="PANTHER" id="PTHR23514:SF13">
    <property type="entry name" value="INNER MEMBRANE PROTEIN YBJJ"/>
    <property type="match status" value="1"/>
</dbReference>
<dbReference type="GO" id="GO:0022857">
    <property type="term" value="F:transmembrane transporter activity"/>
    <property type="evidence" value="ECO:0007669"/>
    <property type="project" value="InterPro"/>
</dbReference>
<dbReference type="AlphaFoldDB" id="A0A7Y8Y261"/>
<dbReference type="Pfam" id="PF07690">
    <property type="entry name" value="MFS_1"/>
    <property type="match status" value="1"/>
</dbReference>
<evidence type="ECO:0000259" key="6">
    <source>
        <dbReference type="PROSITE" id="PS50850"/>
    </source>
</evidence>
<keyword evidence="2 5" id="KW-0812">Transmembrane</keyword>
<dbReference type="GO" id="GO:0016020">
    <property type="term" value="C:membrane"/>
    <property type="evidence" value="ECO:0007669"/>
    <property type="project" value="UniProtKB-SubCell"/>
</dbReference>
<gene>
    <name evidence="7" type="ORF">HZF10_09185</name>
</gene>
<feature type="transmembrane region" description="Helical" evidence="5">
    <location>
        <begin position="381"/>
        <end position="402"/>
    </location>
</feature>
<feature type="transmembrane region" description="Helical" evidence="5">
    <location>
        <begin position="264"/>
        <end position="284"/>
    </location>
</feature>
<dbReference type="Proteomes" id="UP000535020">
    <property type="component" value="Unassembled WGS sequence"/>
</dbReference>
<dbReference type="RefSeq" id="WP_176005899.1">
    <property type="nucleotide sequence ID" value="NZ_JABWMI010000010.1"/>
</dbReference>
<keyword evidence="4 5" id="KW-0472">Membrane</keyword>
<sequence>MPLIDYSNFLDKILPEPKYKKSFRNAKQSYLNRMRWAVTMFYFGMGYTFASWAGRIPDIKSNLDLSEAELGTILFAIPIGQLIALPISGKTVTKFGSIKISIISLLLYVASLCLLGLSQVSWQLALSLVLFGIAGNFCNISVNTQGVYAEGLFPKPIMGSFHGSWSLAGFFGALTGMGMNAFGFSPAVHFGFTAFIVCLLVLFNYKYLVKAKPRTDQPKAGFFATFGGVLIWLGVIAFCCRTSEGVMYDWSGVYFREVVNAKGALAMVGYSAFMITMTCGRFLSDKLVAKFGRRRILITSGVTVSLGLACSVAFPFLIPATFSFMLVGIGVSMIFPIVFSIAGSNPDVPTSAALTVVTSVSFLGFLTGPPVIGYIAEQSSLRYSFAFVAIFGVAISILVKFVKDIR</sequence>
<dbReference type="InterPro" id="IPR051788">
    <property type="entry name" value="MFS_Transporter"/>
</dbReference>
<feature type="transmembrane region" description="Helical" evidence="5">
    <location>
        <begin position="324"/>
        <end position="342"/>
    </location>
</feature>
<comment type="caution">
    <text evidence="7">The sequence shown here is derived from an EMBL/GenBank/DDBJ whole genome shotgun (WGS) entry which is preliminary data.</text>
</comment>
<evidence type="ECO:0000256" key="3">
    <source>
        <dbReference type="ARBA" id="ARBA00022989"/>
    </source>
</evidence>
<feature type="transmembrane region" description="Helical" evidence="5">
    <location>
        <begin position="220"/>
        <end position="244"/>
    </location>
</feature>
<evidence type="ECO:0000256" key="4">
    <source>
        <dbReference type="ARBA" id="ARBA00023136"/>
    </source>
</evidence>
<dbReference type="SUPFAM" id="SSF103473">
    <property type="entry name" value="MFS general substrate transporter"/>
    <property type="match status" value="1"/>
</dbReference>
<feature type="transmembrane region" description="Helical" evidence="5">
    <location>
        <begin position="188"/>
        <end position="208"/>
    </location>
</feature>
<dbReference type="PROSITE" id="PS50850">
    <property type="entry name" value="MFS"/>
    <property type="match status" value="1"/>
</dbReference>
<reference evidence="7 8" key="1">
    <citation type="submission" date="2020-07" db="EMBL/GenBank/DDBJ databases">
        <authorList>
            <person name="Sun Q."/>
        </authorList>
    </citation>
    <scope>NUCLEOTIDE SEQUENCE [LARGE SCALE GENOMIC DNA]</scope>
    <source>
        <strain evidence="7 8">MAH-1</strain>
    </source>
</reference>
<feature type="transmembrane region" description="Helical" evidence="5">
    <location>
        <begin position="30"/>
        <end position="50"/>
    </location>
</feature>
<evidence type="ECO:0000313" key="8">
    <source>
        <dbReference type="Proteomes" id="UP000535020"/>
    </source>
</evidence>
<evidence type="ECO:0000256" key="2">
    <source>
        <dbReference type="ARBA" id="ARBA00022692"/>
    </source>
</evidence>
<feature type="transmembrane region" description="Helical" evidence="5">
    <location>
        <begin position="124"/>
        <end position="142"/>
    </location>
</feature>
<proteinExistence type="predicted"/>
<comment type="subcellular location">
    <subcellularLocation>
        <location evidence="1">Membrane</location>
        <topology evidence="1">Multi-pass membrane protein</topology>
    </subcellularLocation>
</comment>
<dbReference type="Gene3D" id="1.20.1250.20">
    <property type="entry name" value="MFS general substrate transporter like domains"/>
    <property type="match status" value="2"/>
</dbReference>
<feature type="transmembrane region" description="Helical" evidence="5">
    <location>
        <begin position="163"/>
        <end position="182"/>
    </location>
</feature>
<dbReference type="InterPro" id="IPR011701">
    <property type="entry name" value="MFS"/>
</dbReference>
<feature type="domain" description="Major facilitator superfamily (MFS) profile" evidence="6">
    <location>
        <begin position="220"/>
        <end position="406"/>
    </location>
</feature>
<feature type="transmembrane region" description="Helical" evidence="5">
    <location>
        <begin position="354"/>
        <end position="375"/>
    </location>
</feature>
<name>A0A7Y8Y261_9FLAO</name>
<dbReference type="InterPro" id="IPR020846">
    <property type="entry name" value="MFS_dom"/>
</dbReference>